<feature type="domain" description="MYND-type" evidence="5">
    <location>
        <begin position="205"/>
        <end position="243"/>
    </location>
</feature>
<dbReference type="EMBL" id="FJUY01000001">
    <property type="protein sequence ID" value="CZT14031.1"/>
    <property type="molecule type" value="Genomic_DNA"/>
</dbReference>
<dbReference type="SUPFAM" id="SSF144232">
    <property type="entry name" value="HIT/MYND zinc finger-like"/>
    <property type="match status" value="1"/>
</dbReference>
<accession>A0A2D3ULP2</accession>
<evidence type="ECO:0000256" key="2">
    <source>
        <dbReference type="ARBA" id="ARBA00022771"/>
    </source>
</evidence>
<evidence type="ECO:0000256" key="3">
    <source>
        <dbReference type="ARBA" id="ARBA00022833"/>
    </source>
</evidence>
<dbReference type="GO" id="GO:0008270">
    <property type="term" value="F:zinc ion binding"/>
    <property type="evidence" value="ECO:0007669"/>
    <property type="project" value="UniProtKB-KW"/>
</dbReference>
<evidence type="ECO:0000259" key="5">
    <source>
        <dbReference type="PROSITE" id="PS50865"/>
    </source>
</evidence>
<dbReference type="Gene3D" id="6.10.140.2220">
    <property type="match status" value="1"/>
</dbReference>
<keyword evidence="3" id="KW-0862">Zinc</keyword>
<organism evidence="6 7">
    <name type="scientific">Ramularia collo-cygni</name>
    <dbReference type="NCBI Taxonomy" id="112498"/>
    <lineage>
        <taxon>Eukaryota</taxon>
        <taxon>Fungi</taxon>
        <taxon>Dikarya</taxon>
        <taxon>Ascomycota</taxon>
        <taxon>Pezizomycotina</taxon>
        <taxon>Dothideomycetes</taxon>
        <taxon>Dothideomycetidae</taxon>
        <taxon>Mycosphaerellales</taxon>
        <taxon>Mycosphaerellaceae</taxon>
        <taxon>Ramularia</taxon>
    </lineage>
</organism>
<dbReference type="Proteomes" id="UP000225277">
    <property type="component" value="Unassembled WGS sequence"/>
</dbReference>
<evidence type="ECO:0000313" key="7">
    <source>
        <dbReference type="Proteomes" id="UP000225277"/>
    </source>
</evidence>
<dbReference type="AlphaFoldDB" id="A0A2D3ULP2"/>
<dbReference type="PROSITE" id="PS50865">
    <property type="entry name" value="ZF_MYND_2"/>
    <property type="match status" value="1"/>
</dbReference>
<proteinExistence type="predicted"/>
<protein>
    <recommendedName>
        <fullName evidence="5">MYND-type domain-containing protein</fullName>
    </recommendedName>
</protein>
<evidence type="ECO:0000256" key="1">
    <source>
        <dbReference type="ARBA" id="ARBA00022723"/>
    </source>
</evidence>
<evidence type="ECO:0000313" key="6">
    <source>
        <dbReference type="EMBL" id="CZT14031.1"/>
    </source>
</evidence>
<name>A0A2D3ULP2_9PEZI</name>
<dbReference type="STRING" id="112498.A0A2D3ULP2"/>
<evidence type="ECO:0000256" key="4">
    <source>
        <dbReference type="PROSITE-ProRule" id="PRU00134"/>
    </source>
</evidence>
<keyword evidence="7" id="KW-1185">Reference proteome</keyword>
<sequence length="246" mass="27727">MLTKADKEVLTRGGLIWSGPQTHQKVEGVPMAIPFLIPLRKEPNSDMKPDRLLHLTARIGIPLNFCVLEDPCLQETILQALITRLDLEATPENGVLHHLSATTTSTSPMTMHCESTKGIILLARVDGKPLHLGVANMIWLFVETFFGMIRDVEERSKQTGLPPKQTYYELFERYMKPEEFVKFWDTCAGSLEEARDVQCPVCVACKACGNASGPFMRCGRCEIAKYCNQACQKEDWREHKKVCTKA</sequence>
<reference evidence="6 7" key="1">
    <citation type="submission" date="2016-03" db="EMBL/GenBank/DDBJ databases">
        <authorList>
            <person name="Ploux O."/>
        </authorList>
    </citation>
    <scope>NUCLEOTIDE SEQUENCE [LARGE SCALE GENOMIC DNA]</scope>
    <source>
        <strain evidence="6 7">URUG2</strain>
    </source>
</reference>
<dbReference type="OrthoDB" id="432970at2759"/>
<gene>
    <name evidence="6" type="ORF">RCC_00006</name>
</gene>
<dbReference type="InterPro" id="IPR002893">
    <property type="entry name" value="Znf_MYND"/>
</dbReference>
<dbReference type="GeneID" id="35595413"/>
<keyword evidence="1" id="KW-0479">Metal-binding</keyword>
<keyword evidence="2 4" id="KW-0863">Zinc-finger</keyword>
<dbReference type="RefSeq" id="XP_023620929.1">
    <property type="nucleotide sequence ID" value="XM_023765161.1"/>
</dbReference>
<dbReference type="Pfam" id="PF01753">
    <property type="entry name" value="zf-MYND"/>
    <property type="match status" value="1"/>
</dbReference>